<evidence type="ECO:0000313" key="2">
    <source>
        <dbReference type="Proteomes" id="UP001631969"/>
    </source>
</evidence>
<sequence>MASVIADDYEEDLSVRNGIMILLCVFFPYLFPFFMLYRIIKHRHYPHKKISDLKLMAVFLLFVLSLLFAVAVSMERDPVLIIFVCAITFLPSMIMFGVASNKSNKINERYNHYRELITQNSIKFIEEMAQATGHRPLVVRNELKHMIHNNLLSGIEIHGNQIIRLDNKWAGMVSHPQTNKPENKGDPSRAPKPKTIECHGCGASTTIMEGETTKCEYCDSIIS</sequence>
<protein>
    <submittedName>
        <fullName evidence="1">Uncharacterized protein</fullName>
    </submittedName>
</protein>
<name>A0ACC7P0H6_9BACL</name>
<organism evidence="1 2">
    <name type="scientific">Paenibacillus mesotrionivorans</name>
    <dbReference type="NCBI Taxonomy" id="3160968"/>
    <lineage>
        <taxon>Bacteria</taxon>
        <taxon>Bacillati</taxon>
        <taxon>Bacillota</taxon>
        <taxon>Bacilli</taxon>
        <taxon>Bacillales</taxon>
        <taxon>Paenibacillaceae</taxon>
        <taxon>Paenibacillus</taxon>
    </lineage>
</organism>
<keyword evidence="2" id="KW-1185">Reference proteome</keyword>
<comment type="caution">
    <text evidence="1">The sequence shown here is derived from an EMBL/GenBank/DDBJ whole genome shotgun (WGS) entry which is preliminary data.</text>
</comment>
<evidence type="ECO:0000313" key="1">
    <source>
        <dbReference type="EMBL" id="MFM9330531.1"/>
    </source>
</evidence>
<dbReference type="EMBL" id="JBJURJ010000013">
    <property type="protein sequence ID" value="MFM9330531.1"/>
    <property type="molecule type" value="Genomic_DNA"/>
</dbReference>
<dbReference type="Proteomes" id="UP001631969">
    <property type="component" value="Unassembled WGS sequence"/>
</dbReference>
<proteinExistence type="predicted"/>
<reference evidence="1" key="1">
    <citation type="submission" date="2024-12" db="EMBL/GenBank/DDBJ databases">
        <authorList>
            <person name="Wu N."/>
        </authorList>
    </citation>
    <scope>NUCLEOTIDE SEQUENCE</scope>
    <source>
        <strain evidence="1">P15</strain>
    </source>
</reference>
<gene>
    <name evidence="1" type="ORF">ACI1P1_19715</name>
</gene>
<accession>A0ACC7P0H6</accession>